<dbReference type="Proteomes" id="UP000470022">
    <property type="component" value="Chromosome"/>
</dbReference>
<keyword evidence="1" id="KW-0762">Sugar transport</keyword>
<dbReference type="EMBL" id="CP127523">
    <property type="protein sequence ID" value="XRI69295.1"/>
    <property type="molecule type" value="Genomic_DNA"/>
</dbReference>
<proteinExistence type="predicted"/>
<sequence length="149" mass="15435">MMIALPLSPANIRMDPPVADAVDALQVLAEMLAESSGLSAQGIAAALQNREAQGSTGIGHGVALPHARLEGLDRVVIAALRTARGIPFAAPDGVDVRIFIAVAVPRAAATAHLEMLSTLAARLTVDGVREALLKTPEVTEFFRILTGPA</sequence>
<accession>A0ACD5H749</accession>
<reference evidence="1" key="1">
    <citation type="submission" date="2023-06" db="EMBL/GenBank/DDBJ databases">
        <title>Complete and circular genome of Acidithiobacillus ferrianus DSM 107098.</title>
        <authorList>
            <person name="Norris P.R."/>
            <person name="Falagan C."/>
            <person name="Moya-Beltran A."/>
            <person name="Castro M."/>
            <person name="Quatrini R."/>
            <person name="Johnson D.B."/>
        </authorList>
    </citation>
    <scope>NUCLEOTIDE SEQUENCE</scope>
    <source>
        <strain evidence="1">MG</strain>
    </source>
</reference>
<keyword evidence="1" id="KW-0813">Transport</keyword>
<name>A0ACD5H749_9PROT</name>
<organism evidence="1 2">
    <name type="scientific">Acidithiobacillus ferrianus</name>
    <dbReference type="NCBI Taxonomy" id="2678518"/>
    <lineage>
        <taxon>Bacteria</taxon>
        <taxon>Pseudomonadati</taxon>
        <taxon>Pseudomonadota</taxon>
        <taxon>Acidithiobacillia</taxon>
        <taxon>Acidithiobacillales</taxon>
        <taxon>Acidithiobacillaceae</taxon>
        <taxon>Acidithiobacillus</taxon>
    </lineage>
</organism>
<keyword evidence="2" id="KW-1185">Reference proteome</keyword>
<evidence type="ECO:0000313" key="1">
    <source>
        <dbReference type="EMBL" id="XRI69295.1"/>
    </source>
</evidence>
<evidence type="ECO:0000313" key="2">
    <source>
        <dbReference type="Proteomes" id="UP000470022"/>
    </source>
</evidence>
<protein>
    <submittedName>
        <fullName evidence="1">PTS sugar transporter subunit IIA</fullName>
    </submittedName>
</protein>
<gene>
    <name evidence="1" type="ORF">GL267_001005</name>
</gene>